<evidence type="ECO:0000313" key="3">
    <source>
        <dbReference type="EMBL" id="GAH90036.1"/>
    </source>
</evidence>
<dbReference type="Gene3D" id="3.40.50.720">
    <property type="entry name" value="NAD(P)-binding Rossmann-like Domain"/>
    <property type="match status" value="1"/>
</dbReference>
<dbReference type="GO" id="GO:0006813">
    <property type="term" value="P:potassium ion transport"/>
    <property type="evidence" value="ECO:0007669"/>
    <property type="project" value="InterPro"/>
</dbReference>
<evidence type="ECO:0008006" key="4">
    <source>
        <dbReference type="Google" id="ProtNLM"/>
    </source>
</evidence>
<accession>X1J5S2</accession>
<dbReference type="PANTHER" id="PTHR43833">
    <property type="entry name" value="POTASSIUM CHANNEL PROTEIN 2-RELATED-RELATED"/>
    <property type="match status" value="1"/>
</dbReference>
<proteinExistence type="predicted"/>
<feature type="domain" description="RCK C-terminal" evidence="2">
    <location>
        <begin position="136"/>
        <end position="219"/>
    </location>
</feature>
<evidence type="ECO:0000259" key="1">
    <source>
        <dbReference type="PROSITE" id="PS51201"/>
    </source>
</evidence>
<dbReference type="InterPro" id="IPR006037">
    <property type="entry name" value="RCK_C"/>
</dbReference>
<dbReference type="PROSITE" id="PS51202">
    <property type="entry name" value="RCK_C"/>
    <property type="match status" value="1"/>
</dbReference>
<dbReference type="Pfam" id="PF02080">
    <property type="entry name" value="TrkA_C"/>
    <property type="match status" value="1"/>
</dbReference>
<evidence type="ECO:0000259" key="2">
    <source>
        <dbReference type="PROSITE" id="PS51202"/>
    </source>
</evidence>
<sequence length="224" mass="24100">MKKQVLLKTSQEVGNLAIHSSSVHKVGTRKESAPNAVNYPAFLYGDATSDEALKEAGIERARGLVIAVGNDADSVYITLSARGLRPDLFIEARASSSAAGAKLKKAGADRVIAPYSLGARRMAQLALRPTVVDFIDTVIYRRGRELQMENITVSHDSALAGLTVEETRHRTKAAILAISKKGGKLLANPQGEETIESGDRLIAMGTKKQLAALEEICERCKTNE</sequence>
<dbReference type="InterPro" id="IPR036291">
    <property type="entry name" value="NAD(P)-bd_dom_sf"/>
</dbReference>
<comment type="caution">
    <text evidence="3">The sequence shown here is derived from an EMBL/GenBank/DDBJ whole genome shotgun (WGS) entry which is preliminary data.</text>
</comment>
<dbReference type="GO" id="GO:0008324">
    <property type="term" value="F:monoatomic cation transmembrane transporter activity"/>
    <property type="evidence" value="ECO:0007669"/>
    <property type="project" value="InterPro"/>
</dbReference>
<protein>
    <recommendedName>
        <fullName evidence="4">RCK C-terminal domain-containing protein</fullName>
    </recommendedName>
</protein>
<dbReference type="PROSITE" id="PS51201">
    <property type="entry name" value="RCK_N"/>
    <property type="match status" value="1"/>
</dbReference>
<dbReference type="InterPro" id="IPR003148">
    <property type="entry name" value="RCK_N"/>
</dbReference>
<name>X1J5S2_9ZZZZ</name>
<gene>
    <name evidence="3" type="ORF">S06H3_02731</name>
</gene>
<dbReference type="InterPro" id="IPR036721">
    <property type="entry name" value="RCK_C_sf"/>
</dbReference>
<dbReference type="SUPFAM" id="SSF116726">
    <property type="entry name" value="TrkA C-terminal domain-like"/>
    <property type="match status" value="1"/>
</dbReference>
<dbReference type="SUPFAM" id="SSF51735">
    <property type="entry name" value="NAD(P)-binding Rossmann-fold domains"/>
    <property type="match status" value="1"/>
</dbReference>
<dbReference type="Gene3D" id="3.30.70.1450">
    <property type="entry name" value="Regulator of K+ conductance, C-terminal domain"/>
    <property type="match status" value="1"/>
</dbReference>
<dbReference type="AlphaFoldDB" id="X1J5S2"/>
<dbReference type="Pfam" id="PF02254">
    <property type="entry name" value="TrkA_N"/>
    <property type="match status" value="1"/>
</dbReference>
<organism evidence="3">
    <name type="scientific">marine sediment metagenome</name>
    <dbReference type="NCBI Taxonomy" id="412755"/>
    <lineage>
        <taxon>unclassified sequences</taxon>
        <taxon>metagenomes</taxon>
        <taxon>ecological metagenomes</taxon>
    </lineage>
</organism>
<dbReference type="EMBL" id="BARV01000822">
    <property type="protein sequence ID" value="GAH90036.1"/>
    <property type="molecule type" value="Genomic_DNA"/>
</dbReference>
<reference evidence="3" key="1">
    <citation type="journal article" date="2014" name="Front. Microbiol.">
        <title>High frequency of phylogenetically diverse reductive dehalogenase-homologous genes in deep subseafloor sedimentary metagenomes.</title>
        <authorList>
            <person name="Kawai M."/>
            <person name="Futagami T."/>
            <person name="Toyoda A."/>
            <person name="Takaki Y."/>
            <person name="Nishi S."/>
            <person name="Hori S."/>
            <person name="Arai W."/>
            <person name="Tsubouchi T."/>
            <person name="Morono Y."/>
            <person name="Uchiyama I."/>
            <person name="Ito T."/>
            <person name="Fujiyama A."/>
            <person name="Inagaki F."/>
            <person name="Takami H."/>
        </authorList>
    </citation>
    <scope>NUCLEOTIDE SEQUENCE</scope>
    <source>
        <strain evidence="3">Expedition CK06-06</strain>
    </source>
</reference>
<feature type="domain" description="RCK N-terminal" evidence="1">
    <location>
        <begin position="1"/>
        <end position="112"/>
    </location>
</feature>
<dbReference type="PANTHER" id="PTHR43833:SF9">
    <property type="entry name" value="POTASSIUM CHANNEL PROTEIN YUGO-RELATED"/>
    <property type="match status" value="1"/>
</dbReference>
<dbReference type="InterPro" id="IPR050721">
    <property type="entry name" value="Trk_Ktr_HKT_K-transport"/>
</dbReference>